<keyword evidence="1 6" id="KW-0560">Oxidoreductase</keyword>
<evidence type="ECO:0000313" key="10">
    <source>
        <dbReference type="EMBL" id="RDB65662.1"/>
    </source>
</evidence>
<comment type="caution">
    <text evidence="10">The sequence shown here is derived from an EMBL/GenBank/DDBJ whole genome shotgun (WGS) entry which is preliminary data.</text>
</comment>
<proteinExistence type="inferred from homology"/>
<dbReference type="SUPFAM" id="SSF51316">
    <property type="entry name" value="Mss4-like"/>
    <property type="match status" value="1"/>
</dbReference>
<comment type="similarity">
    <text evidence="6">Belongs to the MsrB Met sulfoxide reductase family.</text>
</comment>
<dbReference type="PANTHER" id="PTHR42799">
    <property type="entry name" value="MITOCHONDRIAL PEPTIDE METHIONINE SULFOXIDE REDUCTASE"/>
    <property type="match status" value="1"/>
</dbReference>
<dbReference type="GO" id="GO:0033743">
    <property type="term" value="F:peptide-methionine (R)-S-oxide reductase activity"/>
    <property type="evidence" value="ECO:0007669"/>
    <property type="project" value="UniProtKB-UniRule"/>
</dbReference>
<feature type="region of interest" description="Disordered" evidence="8">
    <location>
        <begin position="1"/>
        <end position="43"/>
    </location>
</feature>
<evidence type="ECO:0000256" key="6">
    <source>
        <dbReference type="HAMAP-Rule" id="MF_01400"/>
    </source>
</evidence>
<comment type="catalytic activity">
    <reaction evidence="3 7">
        <text>L-methionyl-[protein] + [thioredoxin]-disulfide + H2O = L-methionyl-(S)-S-oxide-[protein] + [thioredoxin]-dithiol</text>
        <dbReference type="Rhea" id="RHEA:14217"/>
        <dbReference type="Rhea" id="RHEA-COMP:10698"/>
        <dbReference type="Rhea" id="RHEA-COMP:10700"/>
        <dbReference type="Rhea" id="RHEA-COMP:12313"/>
        <dbReference type="Rhea" id="RHEA-COMP:12315"/>
        <dbReference type="ChEBI" id="CHEBI:15377"/>
        <dbReference type="ChEBI" id="CHEBI:16044"/>
        <dbReference type="ChEBI" id="CHEBI:29950"/>
        <dbReference type="ChEBI" id="CHEBI:44120"/>
        <dbReference type="ChEBI" id="CHEBI:50058"/>
        <dbReference type="EC" id="1.8.4.11"/>
    </reaction>
</comment>
<dbReference type="InterPro" id="IPR002579">
    <property type="entry name" value="Met_Sox_Rdtase_MsrB_dom"/>
</dbReference>
<comment type="caution">
    <text evidence="6">Lacks conserved residue(s) required for the propagation of feature annotation.</text>
</comment>
<dbReference type="GO" id="GO:0034599">
    <property type="term" value="P:cellular response to oxidative stress"/>
    <property type="evidence" value="ECO:0007669"/>
    <property type="project" value="TreeGrafter"/>
</dbReference>
<comment type="function">
    <text evidence="7">Has an important function as a repair enzyme for proteins that have been inactivated by oxidation. Catalyzes the reversible oxidation-reduction of methionine sulfoxide in proteins to methionine.</text>
</comment>
<dbReference type="HAMAP" id="MF_01401">
    <property type="entry name" value="MsrA"/>
    <property type="match status" value="1"/>
</dbReference>
<dbReference type="NCBIfam" id="TIGR00401">
    <property type="entry name" value="msrA"/>
    <property type="match status" value="1"/>
</dbReference>
<feature type="domain" description="MsrB" evidence="9">
    <location>
        <begin position="308"/>
        <end position="431"/>
    </location>
</feature>
<dbReference type="Pfam" id="PF01625">
    <property type="entry name" value="PMSR"/>
    <property type="match status" value="1"/>
</dbReference>
<evidence type="ECO:0000256" key="2">
    <source>
        <dbReference type="ARBA" id="ARBA00023268"/>
    </source>
</evidence>
<dbReference type="GO" id="GO:0005737">
    <property type="term" value="C:cytoplasm"/>
    <property type="evidence" value="ECO:0007669"/>
    <property type="project" value="TreeGrafter"/>
</dbReference>
<comment type="catalytic activity">
    <reaction evidence="5 7">
        <text>[thioredoxin]-disulfide + L-methionine + H2O = L-methionine (S)-S-oxide + [thioredoxin]-dithiol</text>
        <dbReference type="Rhea" id="RHEA:19993"/>
        <dbReference type="Rhea" id="RHEA-COMP:10698"/>
        <dbReference type="Rhea" id="RHEA-COMP:10700"/>
        <dbReference type="ChEBI" id="CHEBI:15377"/>
        <dbReference type="ChEBI" id="CHEBI:29950"/>
        <dbReference type="ChEBI" id="CHEBI:50058"/>
        <dbReference type="ChEBI" id="CHEBI:57844"/>
        <dbReference type="ChEBI" id="CHEBI:58772"/>
        <dbReference type="EC" id="1.8.4.11"/>
    </reaction>
</comment>
<dbReference type="EMBL" id="PPTS01000003">
    <property type="protein sequence ID" value="RDB65662.1"/>
    <property type="molecule type" value="Genomic_DNA"/>
</dbReference>
<dbReference type="EC" id="1.8.4.11" evidence="7"/>
<dbReference type="InterPro" id="IPR036509">
    <property type="entry name" value="Met_Sox_Rdtase_MsrA_sf"/>
</dbReference>
<evidence type="ECO:0000256" key="8">
    <source>
        <dbReference type="SAM" id="MobiDB-lite"/>
    </source>
</evidence>
<evidence type="ECO:0000256" key="7">
    <source>
        <dbReference type="HAMAP-Rule" id="MF_01401"/>
    </source>
</evidence>
<dbReference type="FunFam" id="2.170.150.20:FF:000003">
    <property type="entry name" value="Peptide methionine sulfoxide reductase MsrB"/>
    <property type="match status" value="1"/>
</dbReference>
<dbReference type="InterPro" id="IPR050162">
    <property type="entry name" value="MsrA_MetSO_reductase"/>
</dbReference>
<dbReference type="GO" id="GO:0008113">
    <property type="term" value="F:peptide-methionine (S)-S-oxide reductase activity"/>
    <property type="evidence" value="ECO:0007669"/>
    <property type="project" value="UniProtKB-UniRule"/>
</dbReference>
<evidence type="ECO:0000313" key="11">
    <source>
        <dbReference type="Proteomes" id="UP000254000"/>
    </source>
</evidence>
<dbReference type="PANTHER" id="PTHR42799:SF2">
    <property type="entry name" value="MITOCHONDRIAL PEPTIDE METHIONINE SULFOXIDE REDUCTASE"/>
    <property type="match status" value="1"/>
</dbReference>
<feature type="active site" evidence="7">
    <location>
        <position position="57"/>
    </location>
</feature>
<reference evidence="10 11" key="1">
    <citation type="journal article" date="2018" name="Elife">
        <title>Discovery and characterization of a prevalent human gut bacterial enzyme sufficient for the inactivation of a family of plant toxins.</title>
        <authorList>
            <person name="Koppel N."/>
            <person name="Bisanz J.E."/>
            <person name="Pandelia M.E."/>
            <person name="Turnbaugh P.J."/>
            <person name="Balskus E.P."/>
        </authorList>
    </citation>
    <scope>NUCLEOTIDE SEQUENCE [LARGE SCALE GENOMIC DNA]</scope>
    <source>
        <strain evidence="10 11">3C</strain>
    </source>
</reference>
<dbReference type="GO" id="GO:0033744">
    <property type="term" value="F:L-methionine:thioredoxin-disulfide S-oxidoreductase activity"/>
    <property type="evidence" value="ECO:0007669"/>
    <property type="project" value="RHEA"/>
</dbReference>
<dbReference type="Proteomes" id="UP000254000">
    <property type="component" value="Unassembled WGS sequence"/>
</dbReference>
<dbReference type="InterPro" id="IPR011057">
    <property type="entry name" value="Mss4-like_sf"/>
</dbReference>
<dbReference type="NCBIfam" id="TIGR00357">
    <property type="entry name" value="peptide-methionine (R)-S-oxide reductase MsrB"/>
    <property type="match status" value="1"/>
</dbReference>
<name>A0A369M2M1_9ACTN</name>
<sequence length="458" mass="48443">MDAENTNRPAGSSPARGAHLHGPSAGGPHLHGGQAGEGRRGGTDGEDLHTLYLAGGCFWGLEAFLKRLPGVRRTVAGYANGSTENPSYRDVCNWNTGHAETVAVTYDRRILPTDVLLDGFFEVVDPTSLNRQGNDAGTQYRSGIYWQDEADLPAIEAALRRQQARYTEPIVTEIEPLDGFYAAEDYHQDYLGKNPHGYCHIDLGAAEAFARRMGLAEGRPCIQFDGLCESPDDPAVAGAIPGAKAGAGEAPSASADGAGSPAEAAAKAAPDAKAGAADSTPSAPGAGPLDAAGVADAIRARGYAAPPDDELRRALSPEQYRVVRENATERPFAHPYDHAFEPGIYVDVTSGEPLFASADKFDSGCGWPAFSRPLSKDVVTEHLDRSFGTLRTEVRSRAGDAHLGHVFTDGPAEAGGLRYCINGAALRFVPLERMDAEGYGYLKPLVEQQEAGRAPAMA</sequence>
<organism evidence="10 11">
    <name type="scientific">Gordonibacter pamelaeae</name>
    <dbReference type="NCBI Taxonomy" id="471189"/>
    <lineage>
        <taxon>Bacteria</taxon>
        <taxon>Bacillati</taxon>
        <taxon>Actinomycetota</taxon>
        <taxon>Coriobacteriia</taxon>
        <taxon>Eggerthellales</taxon>
        <taxon>Eggerthellaceae</taxon>
        <taxon>Gordonibacter</taxon>
    </lineage>
</organism>
<dbReference type="OrthoDB" id="9785497at2"/>
<feature type="region of interest" description="Disordered" evidence="8">
    <location>
        <begin position="239"/>
        <end position="290"/>
    </location>
</feature>
<protein>
    <recommendedName>
        <fullName evidence="6 7">Multifunctional fusion protein</fullName>
    </recommendedName>
    <domain>
        <recommendedName>
            <fullName evidence="7">Peptide methionine sulfoxide reductase MsrA</fullName>
            <shortName evidence="7">Protein-methionine-S-oxide reductase</shortName>
            <ecNumber evidence="7">1.8.4.11</ecNumber>
        </recommendedName>
        <alternativeName>
            <fullName evidence="7">Peptide-methionine (S)-S-oxide reductase</fullName>
            <shortName evidence="7">Peptide Met(O) reductase</shortName>
        </alternativeName>
    </domain>
    <domain>
        <recommendedName>
            <fullName evidence="6">Peptide methionine sulfoxide reductase MsrB</fullName>
            <ecNumber evidence="6">1.8.4.12</ecNumber>
        </recommendedName>
        <alternativeName>
            <fullName evidence="6">Peptide-methionine (R)-S-oxide reductase</fullName>
        </alternativeName>
    </domain>
</protein>
<dbReference type="Gene3D" id="3.30.1060.10">
    <property type="entry name" value="Peptide methionine sulphoxide reductase MsrA"/>
    <property type="match status" value="1"/>
</dbReference>
<evidence type="ECO:0000256" key="3">
    <source>
        <dbReference type="ARBA" id="ARBA00047806"/>
    </source>
</evidence>
<accession>A0A369M2M1</accession>
<dbReference type="SUPFAM" id="SSF55068">
    <property type="entry name" value="Peptide methionine sulfoxide reductase"/>
    <property type="match status" value="1"/>
</dbReference>
<dbReference type="HAMAP" id="MF_01400">
    <property type="entry name" value="MsrB"/>
    <property type="match status" value="1"/>
</dbReference>
<comment type="catalytic activity">
    <reaction evidence="4 6">
        <text>L-methionyl-[protein] + [thioredoxin]-disulfide + H2O = L-methionyl-(R)-S-oxide-[protein] + [thioredoxin]-dithiol</text>
        <dbReference type="Rhea" id="RHEA:24164"/>
        <dbReference type="Rhea" id="RHEA-COMP:10698"/>
        <dbReference type="Rhea" id="RHEA-COMP:10700"/>
        <dbReference type="Rhea" id="RHEA-COMP:12313"/>
        <dbReference type="Rhea" id="RHEA-COMP:12314"/>
        <dbReference type="ChEBI" id="CHEBI:15377"/>
        <dbReference type="ChEBI" id="CHEBI:16044"/>
        <dbReference type="ChEBI" id="CHEBI:29950"/>
        <dbReference type="ChEBI" id="CHEBI:45764"/>
        <dbReference type="ChEBI" id="CHEBI:50058"/>
        <dbReference type="EC" id="1.8.4.12"/>
    </reaction>
</comment>
<evidence type="ECO:0000259" key="9">
    <source>
        <dbReference type="PROSITE" id="PS51790"/>
    </source>
</evidence>
<dbReference type="EC" id="1.8.4.12" evidence="6"/>
<feature type="active site" description="Nucleophile" evidence="6">
    <location>
        <position position="420"/>
    </location>
</feature>
<dbReference type="Pfam" id="PF01641">
    <property type="entry name" value="SelR"/>
    <property type="match status" value="1"/>
</dbReference>
<feature type="compositionally biased region" description="Low complexity" evidence="8">
    <location>
        <begin position="239"/>
        <end position="278"/>
    </location>
</feature>
<evidence type="ECO:0000256" key="1">
    <source>
        <dbReference type="ARBA" id="ARBA00023002"/>
    </source>
</evidence>
<keyword evidence="2" id="KW-0511">Multifunctional enzyme</keyword>
<gene>
    <name evidence="6" type="primary">msrB</name>
    <name evidence="7" type="synonym">msrA</name>
    <name evidence="10" type="ORF">C1877_05975</name>
</gene>
<dbReference type="RefSeq" id="WP_114568664.1">
    <property type="nucleotide sequence ID" value="NZ_CABMMS010000003.1"/>
</dbReference>
<evidence type="ECO:0000256" key="4">
    <source>
        <dbReference type="ARBA" id="ARBA00048488"/>
    </source>
</evidence>
<dbReference type="InterPro" id="IPR002569">
    <property type="entry name" value="Met_Sox_Rdtase_MsrA_dom"/>
</dbReference>
<dbReference type="PROSITE" id="PS51790">
    <property type="entry name" value="MSRB"/>
    <property type="match status" value="1"/>
</dbReference>
<evidence type="ECO:0000256" key="5">
    <source>
        <dbReference type="ARBA" id="ARBA00048782"/>
    </source>
</evidence>
<keyword evidence="11" id="KW-1185">Reference proteome</keyword>
<dbReference type="AlphaFoldDB" id="A0A369M2M1"/>
<dbReference type="GeneID" id="78359252"/>
<feature type="compositionally biased region" description="Polar residues" evidence="8">
    <location>
        <begin position="1"/>
        <end position="10"/>
    </location>
</feature>
<comment type="similarity">
    <text evidence="7">Belongs to the MsrA Met sulfoxide reductase family.</text>
</comment>
<dbReference type="Gene3D" id="2.170.150.20">
    <property type="entry name" value="Peptide methionine sulfoxide reductase"/>
    <property type="match status" value="1"/>
</dbReference>